<evidence type="ECO:0000313" key="2">
    <source>
        <dbReference type="EMBL" id="KAK1119646.1"/>
    </source>
</evidence>
<accession>A0AA40KGJ7</accession>
<keyword evidence="3" id="KW-1185">Reference proteome</keyword>
<evidence type="ECO:0000256" key="1">
    <source>
        <dbReference type="SAM" id="MobiDB-lite"/>
    </source>
</evidence>
<gene>
    <name evidence="2" type="ORF">K0M31_013065</name>
</gene>
<dbReference type="EMBL" id="JAHYIQ010000035">
    <property type="protein sequence ID" value="KAK1119646.1"/>
    <property type="molecule type" value="Genomic_DNA"/>
</dbReference>
<organism evidence="2 3">
    <name type="scientific">Melipona bicolor</name>
    <dbReference type="NCBI Taxonomy" id="60889"/>
    <lineage>
        <taxon>Eukaryota</taxon>
        <taxon>Metazoa</taxon>
        <taxon>Ecdysozoa</taxon>
        <taxon>Arthropoda</taxon>
        <taxon>Hexapoda</taxon>
        <taxon>Insecta</taxon>
        <taxon>Pterygota</taxon>
        <taxon>Neoptera</taxon>
        <taxon>Endopterygota</taxon>
        <taxon>Hymenoptera</taxon>
        <taxon>Apocrita</taxon>
        <taxon>Aculeata</taxon>
        <taxon>Apoidea</taxon>
        <taxon>Anthophila</taxon>
        <taxon>Apidae</taxon>
        <taxon>Melipona</taxon>
    </lineage>
</organism>
<dbReference type="Proteomes" id="UP001177670">
    <property type="component" value="Unassembled WGS sequence"/>
</dbReference>
<reference evidence="2" key="1">
    <citation type="submission" date="2021-10" db="EMBL/GenBank/DDBJ databases">
        <title>Melipona bicolor Genome sequencing and assembly.</title>
        <authorList>
            <person name="Araujo N.S."/>
            <person name="Arias M.C."/>
        </authorList>
    </citation>
    <scope>NUCLEOTIDE SEQUENCE</scope>
    <source>
        <strain evidence="2">USP_2M_L1-L4_2017</strain>
        <tissue evidence="2">Whole body</tissue>
    </source>
</reference>
<feature type="region of interest" description="Disordered" evidence="1">
    <location>
        <begin position="58"/>
        <end position="77"/>
    </location>
</feature>
<evidence type="ECO:0000313" key="3">
    <source>
        <dbReference type="Proteomes" id="UP001177670"/>
    </source>
</evidence>
<sequence length="173" mass="19225">MERDSPPAARHILSKPRYAPAIHNIYNQIAAALSTNDQAAPSSRISPAALRWITSNPERYPTVQETGDGGSSYGDSEELSAVRPSLRRFRVNACKHADLLCHRIAMTSQPALDDASTEGTEWEKELRRVGMETHPGGWDGRDSIVKHGLDGRCHRCRWMSCASLSGRHTIRIH</sequence>
<protein>
    <submittedName>
        <fullName evidence="2">Uncharacterized protein</fullName>
    </submittedName>
</protein>
<name>A0AA40KGJ7_9HYME</name>
<dbReference type="AlphaFoldDB" id="A0AA40KGJ7"/>
<comment type="caution">
    <text evidence="2">The sequence shown here is derived from an EMBL/GenBank/DDBJ whole genome shotgun (WGS) entry which is preliminary data.</text>
</comment>
<proteinExistence type="predicted"/>